<dbReference type="GO" id="GO:1904047">
    <property type="term" value="F:S-adenosyl-L-methionine binding"/>
    <property type="evidence" value="ECO:0007669"/>
    <property type="project" value="UniProtKB-UniRule"/>
</dbReference>
<feature type="binding site" evidence="12">
    <location>
        <position position="64"/>
    </location>
    <ligand>
        <name>GTP</name>
        <dbReference type="ChEBI" id="CHEBI:37565"/>
    </ligand>
</feature>
<dbReference type="SFLD" id="SFLDG01386">
    <property type="entry name" value="main_SPASM_domain-containing"/>
    <property type="match status" value="1"/>
</dbReference>
<dbReference type="CDD" id="cd01335">
    <property type="entry name" value="Radical_SAM"/>
    <property type="match status" value="1"/>
</dbReference>
<dbReference type="SFLD" id="SFLDG01383">
    <property type="entry name" value="cyclic_pyranopterin_phosphate"/>
    <property type="match status" value="1"/>
</dbReference>
<feature type="binding site" evidence="12">
    <location>
        <position position="119"/>
    </location>
    <ligand>
        <name>S-adenosyl-L-methionine</name>
        <dbReference type="ChEBI" id="CHEBI:59789"/>
    </ligand>
</feature>
<dbReference type="GO" id="GO:0051539">
    <property type="term" value="F:4 iron, 4 sulfur cluster binding"/>
    <property type="evidence" value="ECO:0007669"/>
    <property type="project" value="UniProtKB-UniRule"/>
</dbReference>
<dbReference type="InterPro" id="IPR010505">
    <property type="entry name" value="MoaA_twitch"/>
</dbReference>
<dbReference type="GO" id="GO:0061799">
    <property type="term" value="F:cyclic pyranopterin monophosphate synthase activity"/>
    <property type="evidence" value="ECO:0007669"/>
    <property type="project" value="TreeGrafter"/>
</dbReference>
<comment type="pathway">
    <text evidence="12">Cofactor biosynthesis; molybdopterin biosynthesis.</text>
</comment>
<evidence type="ECO:0000313" key="16">
    <source>
        <dbReference type="EMBL" id="KPL88739.1"/>
    </source>
</evidence>
<evidence type="ECO:0000256" key="11">
    <source>
        <dbReference type="ARBA" id="ARBA00048697"/>
    </source>
</evidence>
<feature type="binding site" evidence="12">
    <location>
        <position position="259"/>
    </location>
    <ligand>
        <name>[4Fe-4S] cluster</name>
        <dbReference type="ChEBI" id="CHEBI:49883"/>
        <label>2</label>
        <note>4Fe-4S-substrate</note>
    </ligand>
</feature>
<dbReference type="CDD" id="cd21117">
    <property type="entry name" value="Twitch_MoaA"/>
    <property type="match status" value="1"/>
</dbReference>
<reference evidence="15" key="1">
    <citation type="journal article" date="2015" name="Genome Announc.">
        <title>Draft Genome Sequences of Anaerolinea thermolimosa IMO-1, Bellilinea caldifistulae GOMI-1, Leptolinea tardivitalis YMTK-2, Levilinea saccharolytica KIBI-1, Longilinea arvoryzae KOME-1, Previously Described as Members of the Class Anaerolineae (Chloroflexi).</title>
        <authorList>
            <person name="Matsuura N."/>
            <person name="Tourlousse M.D."/>
            <person name="Ohashi A."/>
            <person name="Hugenholtz P."/>
            <person name="Sekiguchi Y."/>
        </authorList>
    </citation>
    <scope>NUCLEOTIDE SEQUENCE</scope>
    <source>
        <strain evidence="15">KIBI-1</strain>
    </source>
</reference>
<dbReference type="InterPro" id="IPR013483">
    <property type="entry name" value="MoaA"/>
</dbReference>
<dbReference type="Proteomes" id="UP000050501">
    <property type="component" value="Unassembled WGS sequence"/>
</dbReference>
<evidence type="ECO:0000256" key="6">
    <source>
        <dbReference type="ARBA" id="ARBA00023004"/>
    </source>
</evidence>
<dbReference type="HAMAP" id="MF_01225_B">
    <property type="entry name" value="MoaA_B"/>
    <property type="match status" value="1"/>
</dbReference>
<dbReference type="SMART" id="SM00729">
    <property type="entry name" value="Elp3"/>
    <property type="match status" value="1"/>
</dbReference>
<evidence type="ECO:0000256" key="10">
    <source>
        <dbReference type="ARBA" id="ARBA00023239"/>
    </source>
</evidence>
<dbReference type="SFLD" id="SFLDG01067">
    <property type="entry name" value="SPASM/twitch_domain_containing"/>
    <property type="match status" value="1"/>
</dbReference>
<feature type="binding site" evidence="12">
    <location>
        <position position="28"/>
    </location>
    <ligand>
        <name>[4Fe-4S] cluster</name>
        <dbReference type="ChEBI" id="CHEBI:49883"/>
        <label>1</label>
        <note>4Fe-4S-S-AdoMet</note>
    </ligand>
</feature>
<dbReference type="InterPro" id="IPR006638">
    <property type="entry name" value="Elp3/MiaA/NifB-like_rSAM"/>
</dbReference>
<evidence type="ECO:0000313" key="15">
    <source>
        <dbReference type="EMBL" id="GAP19224.1"/>
    </source>
</evidence>
<feature type="binding site" evidence="12">
    <location>
        <position position="262"/>
    </location>
    <ligand>
        <name>[4Fe-4S] cluster</name>
        <dbReference type="ChEBI" id="CHEBI:49883"/>
        <label>2</label>
        <note>4Fe-4S-substrate</note>
    </ligand>
</feature>
<feature type="binding site" evidence="12">
    <location>
        <position position="68"/>
    </location>
    <ligand>
        <name>S-adenosyl-L-methionine</name>
        <dbReference type="ChEBI" id="CHEBI:59789"/>
    </ligand>
</feature>
<dbReference type="NCBIfam" id="NF001199">
    <property type="entry name" value="PRK00164.2-1"/>
    <property type="match status" value="1"/>
</dbReference>
<dbReference type="EMBL" id="LGCM01000016">
    <property type="protein sequence ID" value="KPL88739.1"/>
    <property type="molecule type" value="Genomic_DNA"/>
</dbReference>
<keyword evidence="9 12" id="KW-0501">Molybdenum cofactor biosynthesis</keyword>
<comment type="similarity">
    <text evidence="12">Belongs to the radical SAM superfamily. MoaA family.</text>
</comment>
<dbReference type="AlphaFoldDB" id="A0A0M9U308"/>
<keyword evidence="10 12" id="KW-0456">Lyase</keyword>
<dbReference type="PANTHER" id="PTHR22960">
    <property type="entry name" value="MOLYBDOPTERIN COFACTOR SYNTHESIS PROTEIN A"/>
    <property type="match status" value="1"/>
</dbReference>
<dbReference type="UniPathway" id="UPA00344"/>
<dbReference type="OrthoDB" id="9763993at2"/>
<organism evidence="15">
    <name type="scientific">Levilinea saccharolytica</name>
    <dbReference type="NCBI Taxonomy" id="229921"/>
    <lineage>
        <taxon>Bacteria</taxon>
        <taxon>Bacillati</taxon>
        <taxon>Chloroflexota</taxon>
        <taxon>Anaerolineae</taxon>
        <taxon>Anaerolineales</taxon>
        <taxon>Anaerolineaceae</taxon>
        <taxon>Levilinea</taxon>
    </lineage>
</organism>
<evidence type="ECO:0000256" key="8">
    <source>
        <dbReference type="ARBA" id="ARBA00023134"/>
    </source>
</evidence>
<feature type="region of interest" description="Disordered" evidence="13">
    <location>
        <begin position="307"/>
        <end position="328"/>
    </location>
</feature>
<sequence length="328" mass="36033">MLVDTFGRSITYLRISVTDRCNLRCVYCMPPDGVDWQPHPTIMRYEEIAEVVRVAAEHGVREVRLTGGEPLVRKDITELVRLIANTPGVEDVSLTTNALLLENLAGPLAQAGLKRVNVSLDTLDAQKFAHITRGGSFERSWRGILAAEAAGLRPVKINSVAMRGVNDDELAALAGLTLERDWHVRFIELMPVKNQALWGEGFPPPQAAYLSIQEMLKILEPLGLEAVEKTVGSGPAREFRLHGAKGRVGFISPVGEHFCQFCNRLRLTADGNLRPCLLSDVEIPLLDTLRAGGDILPLLQRAVGMKPESHELDQSHAPKGRTMMQIGG</sequence>
<feature type="binding site" evidence="12">
    <location>
        <position position="95"/>
    </location>
    <ligand>
        <name>GTP</name>
        <dbReference type="ChEBI" id="CHEBI:37565"/>
    </ligand>
</feature>
<feature type="binding site" evidence="12">
    <location>
        <begin position="264"/>
        <end position="266"/>
    </location>
    <ligand>
        <name>GTP</name>
        <dbReference type="ChEBI" id="CHEBI:37565"/>
    </ligand>
</feature>
<dbReference type="NCBIfam" id="TIGR02666">
    <property type="entry name" value="moaA"/>
    <property type="match status" value="1"/>
</dbReference>
<feature type="domain" description="Radical SAM core" evidence="14">
    <location>
        <begin position="5"/>
        <end position="229"/>
    </location>
</feature>
<dbReference type="GO" id="GO:0061798">
    <property type="term" value="F:GTP 3',8'-cyclase activity"/>
    <property type="evidence" value="ECO:0007669"/>
    <property type="project" value="UniProtKB-UniRule"/>
</dbReference>
<feature type="binding site" evidence="12">
    <location>
        <position position="156"/>
    </location>
    <ligand>
        <name>GTP</name>
        <dbReference type="ChEBI" id="CHEBI:37565"/>
    </ligand>
</feature>
<proteinExistence type="inferred from homology"/>
<evidence type="ECO:0000256" key="1">
    <source>
        <dbReference type="ARBA" id="ARBA00012167"/>
    </source>
</evidence>
<reference evidence="16 17" key="2">
    <citation type="submission" date="2015-07" db="EMBL/GenBank/DDBJ databases">
        <title>Genome sequence of Levilinea saccharolytica DSM 16555.</title>
        <authorList>
            <person name="Hemp J."/>
            <person name="Ward L.M."/>
            <person name="Pace L.A."/>
            <person name="Fischer W.W."/>
        </authorList>
    </citation>
    <scope>NUCLEOTIDE SEQUENCE [LARGE SCALE GENOMIC DNA]</scope>
    <source>
        <strain evidence="16 17">KIBI-1</strain>
    </source>
</reference>
<evidence type="ECO:0000256" key="3">
    <source>
        <dbReference type="ARBA" id="ARBA00022691"/>
    </source>
</evidence>
<dbReference type="PANTHER" id="PTHR22960:SF0">
    <property type="entry name" value="MOLYBDENUM COFACTOR BIOSYNTHESIS PROTEIN 1"/>
    <property type="match status" value="1"/>
</dbReference>
<dbReference type="Pfam" id="PF04055">
    <property type="entry name" value="Radical_SAM"/>
    <property type="match status" value="1"/>
</dbReference>
<feature type="binding site" evidence="12">
    <location>
        <position position="27"/>
    </location>
    <ligand>
        <name>S-adenosyl-L-methionine</name>
        <dbReference type="ChEBI" id="CHEBI:59789"/>
    </ligand>
</feature>
<dbReference type="InterPro" id="IPR000385">
    <property type="entry name" value="MoaA_NifB_PqqE_Fe-S-bd_CS"/>
</dbReference>
<dbReference type="InterPro" id="IPR058240">
    <property type="entry name" value="rSAM_sf"/>
</dbReference>
<name>A0A0M9U308_9CHLR</name>
<keyword evidence="6 12" id="KW-0408">Iron</keyword>
<feature type="binding site" evidence="12">
    <location>
        <position position="21"/>
    </location>
    <ligand>
        <name>[4Fe-4S] cluster</name>
        <dbReference type="ChEBI" id="CHEBI:49883"/>
        <label>1</label>
        <note>4Fe-4S-S-AdoMet</note>
    </ligand>
</feature>
<evidence type="ECO:0000256" key="7">
    <source>
        <dbReference type="ARBA" id="ARBA00023014"/>
    </source>
</evidence>
<dbReference type="SFLD" id="SFLDS00029">
    <property type="entry name" value="Radical_SAM"/>
    <property type="match status" value="1"/>
</dbReference>
<dbReference type="PATRIC" id="fig|229921.5.peg.2407"/>
<dbReference type="InterPro" id="IPR013785">
    <property type="entry name" value="Aldolase_TIM"/>
</dbReference>
<keyword evidence="17" id="KW-1185">Reference proteome</keyword>
<dbReference type="InterPro" id="IPR040064">
    <property type="entry name" value="MoaA-like"/>
</dbReference>
<dbReference type="GO" id="GO:0006777">
    <property type="term" value="P:Mo-molybdopterin cofactor biosynthetic process"/>
    <property type="evidence" value="ECO:0007669"/>
    <property type="project" value="UniProtKB-UniRule"/>
</dbReference>
<dbReference type="Gene3D" id="3.20.20.70">
    <property type="entry name" value="Aldolase class I"/>
    <property type="match status" value="1"/>
</dbReference>
<dbReference type="InterPro" id="IPR007197">
    <property type="entry name" value="rSAM"/>
</dbReference>
<evidence type="ECO:0000256" key="2">
    <source>
        <dbReference type="ARBA" id="ARBA00022485"/>
    </source>
</evidence>
<dbReference type="SUPFAM" id="SSF102114">
    <property type="entry name" value="Radical SAM enzymes"/>
    <property type="match status" value="1"/>
</dbReference>
<evidence type="ECO:0000256" key="13">
    <source>
        <dbReference type="SAM" id="MobiDB-lite"/>
    </source>
</evidence>
<dbReference type="GO" id="GO:0005525">
    <property type="term" value="F:GTP binding"/>
    <property type="evidence" value="ECO:0007669"/>
    <property type="project" value="UniProtKB-UniRule"/>
</dbReference>
<dbReference type="GO" id="GO:0046872">
    <property type="term" value="F:metal ion binding"/>
    <property type="evidence" value="ECO:0007669"/>
    <property type="project" value="UniProtKB-KW"/>
</dbReference>
<feature type="compositionally biased region" description="Basic and acidic residues" evidence="13">
    <location>
        <begin position="307"/>
        <end position="316"/>
    </location>
</feature>
<comment type="function">
    <text evidence="12">Catalyzes the cyclization of GTP to (8S)-3',8-cyclo-7,8-dihydroguanosine 5'-triphosphate.</text>
</comment>
<protein>
    <recommendedName>
        <fullName evidence="1 12">GTP 3',8-cyclase</fullName>
        <ecNumber evidence="1 12">4.1.99.22</ecNumber>
    </recommendedName>
    <alternativeName>
        <fullName evidence="12">Molybdenum cofactor biosynthesis protein A</fullName>
    </alternativeName>
</protein>
<evidence type="ECO:0000256" key="5">
    <source>
        <dbReference type="ARBA" id="ARBA00022741"/>
    </source>
</evidence>
<feature type="binding site" evidence="12">
    <location>
        <position position="276"/>
    </location>
    <ligand>
        <name>[4Fe-4S] cluster</name>
        <dbReference type="ChEBI" id="CHEBI:49883"/>
        <label>2</label>
        <note>4Fe-4S-substrate</note>
    </ligand>
</feature>
<evidence type="ECO:0000256" key="4">
    <source>
        <dbReference type="ARBA" id="ARBA00022723"/>
    </source>
</evidence>
<evidence type="ECO:0000259" key="14">
    <source>
        <dbReference type="PROSITE" id="PS51918"/>
    </source>
</evidence>
<evidence type="ECO:0000313" key="17">
    <source>
        <dbReference type="Proteomes" id="UP000050501"/>
    </source>
</evidence>
<keyword evidence="3 12" id="KW-0949">S-adenosyl-L-methionine</keyword>
<comment type="catalytic activity">
    <reaction evidence="11 12">
        <text>GTP + AH2 + S-adenosyl-L-methionine = (8S)-3',8-cyclo-7,8-dihydroguanosine 5'-triphosphate + 5'-deoxyadenosine + L-methionine + A + H(+)</text>
        <dbReference type="Rhea" id="RHEA:49576"/>
        <dbReference type="ChEBI" id="CHEBI:13193"/>
        <dbReference type="ChEBI" id="CHEBI:15378"/>
        <dbReference type="ChEBI" id="CHEBI:17319"/>
        <dbReference type="ChEBI" id="CHEBI:17499"/>
        <dbReference type="ChEBI" id="CHEBI:37565"/>
        <dbReference type="ChEBI" id="CHEBI:57844"/>
        <dbReference type="ChEBI" id="CHEBI:59789"/>
        <dbReference type="ChEBI" id="CHEBI:131766"/>
        <dbReference type="EC" id="4.1.99.22"/>
    </reaction>
</comment>
<dbReference type="EMBL" id="DF967975">
    <property type="protein sequence ID" value="GAP19224.1"/>
    <property type="molecule type" value="Genomic_DNA"/>
</dbReference>
<comment type="subunit">
    <text evidence="12">Monomer and homodimer.</text>
</comment>
<keyword evidence="4 12" id="KW-0479">Metal-binding</keyword>
<feature type="binding site" evidence="12">
    <location>
        <position position="14"/>
    </location>
    <ligand>
        <name>GTP</name>
        <dbReference type="ChEBI" id="CHEBI:37565"/>
    </ligand>
</feature>
<dbReference type="InterPro" id="IPR050105">
    <property type="entry name" value="MoCo_biosynth_MoaA/MoaC"/>
</dbReference>
<evidence type="ECO:0000256" key="12">
    <source>
        <dbReference type="HAMAP-Rule" id="MF_01225"/>
    </source>
</evidence>
<keyword evidence="5 12" id="KW-0547">Nucleotide-binding</keyword>
<comment type="cofactor">
    <cofactor evidence="12">
        <name>[4Fe-4S] cluster</name>
        <dbReference type="ChEBI" id="CHEBI:49883"/>
    </cofactor>
    <text evidence="12">Binds 2 [4Fe-4S] clusters. Binds 1 [4Fe-4S] cluster coordinated with 3 cysteines and an exchangeable S-adenosyl-L-methionine and 1 [4Fe-4S] cluster coordinated with 3 cysteines and the GTP-derived substrate.</text>
</comment>
<feature type="binding site" evidence="12">
    <location>
        <position position="190"/>
    </location>
    <ligand>
        <name>S-adenosyl-L-methionine</name>
        <dbReference type="ChEBI" id="CHEBI:59789"/>
    </ligand>
</feature>
<keyword evidence="7 12" id="KW-0411">Iron-sulfur</keyword>
<feature type="binding site" evidence="12">
    <location>
        <position position="25"/>
    </location>
    <ligand>
        <name>[4Fe-4S] cluster</name>
        <dbReference type="ChEBI" id="CHEBI:49883"/>
        <label>1</label>
        <note>4Fe-4S-S-AdoMet</note>
    </ligand>
</feature>
<dbReference type="EC" id="4.1.99.22" evidence="1 12"/>
<keyword evidence="8 12" id="KW-0342">GTP-binding</keyword>
<accession>A0A0M9U308</accession>
<dbReference type="Pfam" id="PF06463">
    <property type="entry name" value="Mob_synth_C"/>
    <property type="match status" value="1"/>
</dbReference>
<dbReference type="PROSITE" id="PS51918">
    <property type="entry name" value="RADICAL_SAM"/>
    <property type="match status" value="1"/>
</dbReference>
<dbReference type="PROSITE" id="PS01305">
    <property type="entry name" value="MOAA_NIFB_PQQE"/>
    <property type="match status" value="1"/>
</dbReference>
<gene>
    <name evidence="12" type="primary">moaA</name>
    <name evidence="16" type="ORF">ADN01_03855</name>
    <name evidence="15" type="ORF">LSAC_03124</name>
</gene>
<evidence type="ECO:0000256" key="9">
    <source>
        <dbReference type="ARBA" id="ARBA00023150"/>
    </source>
</evidence>
<keyword evidence="2 12" id="KW-0004">4Fe-4S</keyword>
<dbReference type="STRING" id="229921.ADN01_03855"/>
<dbReference type="RefSeq" id="WP_062419517.1">
    <property type="nucleotide sequence ID" value="NZ_BBXZ01000167.1"/>
</dbReference>